<name>A0ABP4XS69_9MICO</name>
<reference evidence="3" key="1">
    <citation type="journal article" date="2019" name="Int. J. Syst. Evol. Microbiol.">
        <title>The Global Catalogue of Microorganisms (GCM) 10K type strain sequencing project: providing services to taxonomists for standard genome sequencing and annotation.</title>
        <authorList>
            <consortium name="The Broad Institute Genomics Platform"/>
            <consortium name="The Broad Institute Genome Sequencing Center for Infectious Disease"/>
            <person name="Wu L."/>
            <person name="Ma J."/>
        </authorList>
    </citation>
    <scope>NUCLEOTIDE SEQUENCE [LARGE SCALE GENOMIC DNA]</scope>
    <source>
        <strain evidence="3">JCM 15592</strain>
    </source>
</reference>
<dbReference type="EMBL" id="BAAAPO010000015">
    <property type="protein sequence ID" value="GAA1786425.1"/>
    <property type="molecule type" value="Genomic_DNA"/>
</dbReference>
<dbReference type="Proteomes" id="UP001499938">
    <property type="component" value="Unassembled WGS sequence"/>
</dbReference>
<evidence type="ECO:0000313" key="2">
    <source>
        <dbReference type="EMBL" id="GAA1786425.1"/>
    </source>
</evidence>
<gene>
    <name evidence="2" type="ORF">GCM10009811_09370</name>
</gene>
<organism evidence="2 3">
    <name type="scientific">Nostocoides veronense</name>
    <dbReference type="NCBI Taxonomy" id="330836"/>
    <lineage>
        <taxon>Bacteria</taxon>
        <taxon>Bacillati</taxon>
        <taxon>Actinomycetota</taxon>
        <taxon>Actinomycetes</taxon>
        <taxon>Micrococcales</taxon>
        <taxon>Intrasporangiaceae</taxon>
        <taxon>Nostocoides</taxon>
    </lineage>
</organism>
<feature type="region of interest" description="Disordered" evidence="1">
    <location>
        <begin position="42"/>
        <end position="64"/>
    </location>
</feature>
<comment type="caution">
    <text evidence="2">The sequence shown here is derived from an EMBL/GenBank/DDBJ whole genome shotgun (WGS) entry which is preliminary data.</text>
</comment>
<accession>A0ABP4XS69</accession>
<dbReference type="RefSeq" id="WP_344081997.1">
    <property type="nucleotide sequence ID" value="NZ_BAAAPO010000015.1"/>
</dbReference>
<sequence>MDPLVADVELDVSDALAAVEDKGELLVLMDSAPPDCVVVVAPPPHPASSPRARTRMGAAEDVTT</sequence>
<proteinExistence type="predicted"/>
<keyword evidence="3" id="KW-1185">Reference proteome</keyword>
<evidence type="ECO:0000256" key="1">
    <source>
        <dbReference type="SAM" id="MobiDB-lite"/>
    </source>
</evidence>
<protein>
    <submittedName>
        <fullName evidence="2">Uncharacterized protein</fullName>
    </submittedName>
</protein>
<evidence type="ECO:0000313" key="3">
    <source>
        <dbReference type="Proteomes" id="UP001499938"/>
    </source>
</evidence>